<dbReference type="EMBL" id="JH993048">
    <property type="protein sequence ID" value="EKX38455.1"/>
    <property type="molecule type" value="Genomic_DNA"/>
</dbReference>
<feature type="region of interest" description="Disordered" evidence="1">
    <location>
        <begin position="1"/>
        <end position="29"/>
    </location>
</feature>
<dbReference type="EnsemblProtists" id="EKX38455">
    <property type="protein sequence ID" value="EKX38455"/>
    <property type="gene ID" value="GUITHDRAFT_115421"/>
</dbReference>
<evidence type="ECO:0000313" key="4">
    <source>
        <dbReference type="Proteomes" id="UP000011087"/>
    </source>
</evidence>
<evidence type="ECO:0000313" key="3">
    <source>
        <dbReference type="EnsemblProtists" id="EKX38455"/>
    </source>
</evidence>
<dbReference type="AlphaFoldDB" id="L1IRK2"/>
<accession>L1IRK2</accession>
<dbReference type="KEGG" id="gtt:GUITHDRAFT_115421"/>
<reference evidence="2 4" key="1">
    <citation type="journal article" date="2012" name="Nature">
        <title>Algal genomes reveal evolutionary mosaicism and the fate of nucleomorphs.</title>
        <authorList>
            <consortium name="DOE Joint Genome Institute"/>
            <person name="Curtis B.A."/>
            <person name="Tanifuji G."/>
            <person name="Burki F."/>
            <person name="Gruber A."/>
            <person name="Irimia M."/>
            <person name="Maruyama S."/>
            <person name="Arias M.C."/>
            <person name="Ball S.G."/>
            <person name="Gile G.H."/>
            <person name="Hirakawa Y."/>
            <person name="Hopkins J.F."/>
            <person name="Kuo A."/>
            <person name="Rensing S.A."/>
            <person name="Schmutz J."/>
            <person name="Symeonidi A."/>
            <person name="Elias M."/>
            <person name="Eveleigh R.J."/>
            <person name="Herman E.K."/>
            <person name="Klute M.J."/>
            <person name="Nakayama T."/>
            <person name="Obornik M."/>
            <person name="Reyes-Prieto A."/>
            <person name="Armbrust E.V."/>
            <person name="Aves S.J."/>
            <person name="Beiko R.G."/>
            <person name="Coutinho P."/>
            <person name="Dacks J.B."/>
            <person name="Durnford D.G."/>
            <person name="Fast N.M."/>
            <person name="Green B.R."/>
            <person name="Grisdale C.J."/>
            <person name="Hempel F."/>
            <person name="Henrissat B."/>
            <person name="Hoppner M.P."/>
            <person name="Ishida K."/>
            <person name="Kim E."/>
            <person name="Koreny L."/>
            <person name="Kroth P.G."/>
            <person name="Liu Y."/>
            <person name="Malik S.B."/>
            <person name="Maier U.G."/>
            <person name="McRose D."/>
            <person name="Mock T."/>
            <person name="Neilson J.A."/>
            <person name="Onodera N.T."/>
            <person name="Poole A.M."/>
            <person name="Pritham E.J."/>
            <person name="Richards T.A."/>
            <person name="Rocap G."/>
            <person name="Roy S.W."/>
            <person name="Sarai C."/>
            <person name="Schaack S."/>
            <person name="Shirato S."/>
            <person name="Slamovits C.H."/>
            <person name="Spencer D.F."/>
            <person name="Suzuki S."/>
            <person name="Worden A.Z."/>
            <person name="Zauner S."/>
            <person name="Barry K."/>
            <person name="Bell C."/>
            <person name="Bharti A.K."/>
            <person name="Crow J.A."/>
            <person name="Grimwood J."/>
            <person name="Kramer R."/>
            <person name="Lindquist E."/>
            <person name="Lucas S."/>
            <person name="Salamov A."/>
            <person name="McFadden G.I."/>
            <person name="Lane C.E."/>
            <person name="Keeling P.J."/>
            <person name="Gray M.W."/>
            <person name="Grigoriev I.V."/>
            <person name="Archibald J.M."/>
        </authorList>
    </citation>
    <scope>NUCLEOTIDE SEQUENCE</scope>
    <source>
        <strain evidence="2 4">CCMP2712</strain>
    </source>
</reference>
<reference evidence="4" key="2">
    <citation type="submission" date="2012-11" db="EMBL/GenBank/DDBJ databases">
        <authorList>
            <person name="Kuo A."/>
            <person name="Curtis B.A."/>
            <person name="Tanifuji G."/>
            <person name="Burki F."/>
            <person name="Gruber A."/>
            <person name="Irimia M."/>
            <person name="Maruyama S."/>
            <person name="Arias M.C."/>
            <person name="Ball S.G."/>
            <person name="Gile G.H."/>
            <person name="Hirakawa Y."/>
            <person name="Hopkins J.F."/>
            <person name="Rensing S.A."/>
            <person name="Schmutz J."/>
            <person name="Symeonidi A."/>
            <person name="Elias M."/>
            <person name="Eveleigh R.J."/>
            <person name="Herman E.K."/>
            <person name="Klute M.J."/>
            <person name="Nakayama T."/>
            <person name="Obornik M."/>
            <person name="Reyes-Prieto A."/>
            <person name="Armbrust E.V."/>
            <person name="Aves S.J."/>
            <person name="Beiko R.G."/>
            <person name="Coutinho P."/>
            <person name="Dacks J.B."/>
            <person name="Durnford D.G."/>
            <person name="Fast N.M."/>
            <person name="Green B.R."/>
            <person name="Grisdale C."/>
            <person name="Hempe F."/>
            <person name="Henrissat B."/>
            <person name="Hoppner M.P."/>
            <person name="Ishida K.-I."/>
            <person name="Kim E."/>
            <person name="Koreny L."/>
            <person name="Kroth P.G."/>
            <person name="Liu Y."/>
            <person name="Malik S.-B."/>
            <person name="Maier U.G."/>
            <person name="McRose D."/>
            <person name="Mock T."/>
            <person name="Neilson J.A."/>
            <person name="Onodera N.T."/>
            <person name="Poole A.M."/>
            <person name="Pritham E.J."/>
            <person name="Richards T.A."/>
            <person name="Rocap G."/>
            <person name="Roy S.W."/>
            <person name="Sarai C."/>
            <person name="Schaack S."/>
            <person name="Shirato S."/>
            <person name="Slamovits C.H."/>
            <person name="Spencer D.F."/>
            <person name="Suzuki S."/>
            <person name="Worden A.Z."/>
            <person name="Zauner S."/>
            <person name="Barry K."/>
            <person name="Bell C."/>
            <person name="Bharti A.K."/>
            <person name="Crow J.A."/>
            <person name="Grimwood J."/>
            <person name="Kramer R."/>
            <person name="Lindquist E."/>
            <person name="Lucas S."/>
            <person name="Salamov A."/>
            <person name="McFadden G.I."/>
            <person name="Lane C.E."/>
            <person name="Keeling P.J."/>
            <person name="Gray M.W."/>
            <person name="Grigoriev I.V."/>
            <person name="Archibald J.M."/>
        </authorList>
    </citation>
    <scope>NUCLEOTIDE SEQUENCE</scope>
    <source>
        <strain evidence="4">CCMP2712</strain>
    </source>
</reference>
<reference evidence="3" key="3">
    <citation type="submission" date="2016-03" db="UniProtKB">
        <authorList>
            <consortium name="EnsemblProtists"/>
        </authorList>
    </citation>
    <scope>IDENTIFICATION</scope>
</reference>
<evidence type="ECO:0000256" key="1">
    <source>
        <dbReference type="SAM" id="MobiDB-lite"/>
    </source>
</evidence>
<dbReference type="RefSeq" id="XP_005825435.1">
    <property type="nucleotide sequence ID" value="XM_005825378.1"/>
</dbReference>
<dbReference type="PaxDb" id="55529-EKX38455"/>
<name>L1IRK2_GUITC</name>
<protein>
    <submittedName>
        <fullName evidence="2 3">Uncharacterized protein</fullName>
    </submittedName>
</protein>
<keyword evidence="4" id="KW-1185">Reference proteome</keyword>
<dbReference type="GeneID" id="17295188"/>
<evidence type="ECO:0000313" key="2">
    <source>
        <dbReference type="EMBL" id="EKX38455.1"/>
    </source>
</evidence>
<feature type="compositionally biased region" description="Basic and acidic residues" evidence="1">
    <location>
        <begin position="1"/>
        <end position="12"/>
    </location>
</feature>
<dbReference type="Proteomes" id="UP000011087">
    <property type="component" value="Unassembled WGS sequence"/>
</dbReference>
<dbReference type="HOGENOM" id="CLU_1809872_0_0_1"/>
<organism evidence="2">
    <name type="scientific">Guillardia theta (strain CCMP2712)</name>
    <name type="common">Cryptophyte</name>
    <dbReference type="NCBI Taxonomy" id="905079"/>
    <lineage>
        <taxon>Eukaryota</taxon>
        <taxon>Cryptophyceae</taxon>
        <taxon>Pyrenomonadales</taxon>
        <taxon>Geminigeraceae</taxon>
        <taxon>Guillardia</taxon>
    </lineage>
</organism>
<proteinExistence type="predicted"/>
<sequence>MKWPYQKEKGENECEESSNNDNALHTQSGLRDVPIATMVQPQLHFAGEEMGVYPQAASNRPMFQFQASSSSSPRYELADMGGFNEQIIPPNLVDPVPQNHVQLPFNDVVGPFPAPMMCMPGSHQHVQQVQPFYETMQGMYAYL</sequence>
<gene>
    <name evidence="2" type="ORF">GUITHDRAFT_115421</name>
</gene>